<feature type="compositionally biased region" description="Polar residues" evidence="1">
    <location>
        <begin position="72"/>
        <end position="95"/>
    </location>
</feature>
<accession>A0A418AXW4</accession>
<feature type="compositionally biased region" description="Basic residues" evidence="1">
    <location>
        <begin position="99"/>
        <end position="116"/>
    </location>
</feature>
<reference evidence="3 4" key="1">
    <citation type="submission" date="2018-08" db="EMBL/GenBank/DDBJ databases">
        <title>Aphanomyces genome sequencing and annotation.</title>
        <authorList>
            <person name="Minardi D."/>
            <person name="Oidtmann B."/>
            <person name="Van Der Giezen M."/>
            <person name="Studholme D.J."/>
        </authorList>
    </citation>
    <scope>NUCLEOTIDE SEQUENCE [LARGE SCALE GENOMIC DNA]</scope>
    <source>
        <strain evidence="3 4">NJM0002</strain>
    </source>
</reference>
<proteinExistence type="predicted"/>
<feature type="domain" description="GTF3C1 extended winged-helix" evidence="2">
    <location>
        <begin position="507"/>
        <end position="602"/>
    </location>
</feature>
<dbReference type="InterPro" id="IPR044210">
    <property type="entry name" value="Tfc3-like"/>
</dbReference>
<dbReference type="Pfam" id="PF24101">
    <property type="entry name" value="WHD_GTF3C1"/>
    <property type="match status" value="1"/>
</dbReference>
<dbReference type="GO" id="GO:0042791">
    <property type="term" value="P:5S class rRNA transcription by RNA polymerase III"/>
    <property type="evidence" value="ECO:0007669"/>
    <property type="project" value="TreeGrafter"/>
</dbReference>
<keyword evidence="4" id="KW-1185">Reference proteome</keyword>
<comment type="caution">
    <text evidence="3">The sequence shown here is derived from an EMBL/GenBank/DDBJ whole genome shotgun (WGS) entry which is preliminary data.</text>
</comment>
<evidence type="ECO:0000256" key="1">
    <source>
        <dbReference type="SAM" id="MobiDB-lite"/>
    </source>
</evidence>
<dbReference type="PANTHER" id="PTHR15180:SF1">
    <property type="entry name" value="GENERAL TRANSCRIPTION FACTOR 3C POLYPEPTIDE 1"/>
    <property type="match status" value="1"/>
</dbReference>
<gene>
    <name evidence="3" type="ORF">DYB32_004340</name>
</gene>
<dbReference type="GO" id="GO:0000127">
    <property type="term" value="C:transcription factor TFIIIC complex"/>
    <property type="evidence" value="ECO:0007669"/>
    <property type="project" value="InterPro"/>
</dbReference>
<evidence type="ECO:0000259" key="2">
    <source>
        <dbReference type="Pfam" id="PF24101"/>
    </source>
</evidence>
<dbReference type="VEuPathDB" id="FungiDB:H310_08966"/>
<dbReference type="EMBL" id="QUSY01000323">
    <property type="protein sequence ID" value="RHY30386.1"/>
    <property type="molecule type" value="Genomic_DNA"/>
</dbReference>
<sequence length="1571" mass="177595">MAASDGAATTTTAPRWSVFKVLQVLYENIALEGRNGISVRRLFHKFEPSGDVHMHAMIWAILRRGCSPTNPVQVAHNPQISMQNENDSTLPSSISTTMPKKRKAPAKTATKKKRKKMSPDSEVSDSEEAVCRPSVSKPSSSARWKSGPAPTTALPQHDLAPLDASDIPFDAAMADPMLVLVATYDIRLQALGYSKVGVDISAILLDVLEMIGRTRCIGITVSCISDTLFNGDIKRMHYFLDELVAMNLVEKRILTLPPRRFNIIHLKRFAALFDPHTMGFAGFYFEHEPNTKAILVNKLLRSMQVRNEETAVFPDVAKRFGLQKRQQESLRNYICQEATKNPLTCPLHMFMATCHGGERSTGRKLWCVRVVDTSANTGSSITRGGNEFTFPLAHNMGGAEYLYRLVDAASPEGITIPEVKDVCGNPDNKWVYKKMQHMLIHHNVVSERVMGSRSVVHKFSVVPTIIKSEEVAAPTTAGVGVGIGRYASIRQSIQNSGHRLVGDVFVERQAFLMDQIHTNSIVSVGYLRRTLCAHENRQGTHGIDGRTILRLLQPLVDDKTIEFIDVNVPWKKVSGHTRVRCVALPFVMKEESQATLRKFLDQYSPLDDLDSTIKWVDSSFSIVREDHLRQRQLNAADAKSKQNIVALSHNISAFNAARQRLKDHHRQCRRLGQAYGMMCRARLLHVAICRALVRMKVWPTTALTLPSVDKEARIEFKFQDVMAHTSVQDYCQIFGTPEALSEAQEAAVKQVIYAGNSMNISDQWKRLGAVGKVLQRNQRNRAKRMVDILVDFKLVHRKQPAPLQHESVYSSDVDEMVSRVVDQTVHGGVLLLNLHVFVAVVDERASTPLRLRGVLRPVGFGPLPEIPLEYSFNDVDQVITFWRLLEVFYLEKARWECMMEPPMPDQPPMFVKPYLVPSINATLSLLWTDSGSLQRQKVGIMKTRAKPKKRVFSSNLINPNPKWKLDARAQRIEQRRQQPLRIKTPRRKPEKIALTPDHEEAALASYMDKIVNLWQVDVPLELRFDQEETTFINSRVWRGRVNWNAIGLEVGWPMLRVGATRPYVGLEVKRRLLKHCLPRPIVKKQLMALEAAEVAAKNPTGRFLEEVMIQSDPRVYGCLVKAVQMMLQPDAEYDSAVADDLLTPFSTLEMKIVWRYLYFAGKVNRSKPADTGHRRGYAFSLAMFDFLRLNATQWPLTMCLDAAEHMGAMSTLQEDGMEMQMPSNASAGFMATLLAGHVQGTVDLDVTFEQTKDGVYGSMTNLKAGRSFKDNGFIGHMHRFTNGRSYDEFNMDWVLSTKASSASATDDCWEVFTPRKRKRCDGEGGEQHDDDDDDVEWTCLHAPSKPCTSMKRCRNLVVEALAKAIDAKEGEGTTATDLVNNLFPHAKSQRRRQQVQEALDQLVTNDRVCDVHAYNCVRYVASAHAKPWMVFPYAYKKKVAEFNRDEPLIARPWLKMNGTTNEAFMVVMKREITMLVAERPGIGEVHMSEYFKGLLGLQDVRCLCFQLIDDRVIYSRVSKKRKRCRLFSGAPSLPEEPVVGEYSMDRDEFEMHYFPSVDCFGQLGNAVQELL</sequence>
<dbReference type="InterPro" id="IPR056467">
    <property type="entry name" value="eWH_GTF3C1"/>
</dbReference>
<evidence type="ECO:0000313" key="3">
    <source>
        <dbReference type="EMBL" id="RHY30386.1"/>
    </source>
</evidence>
<dbReference type="GO" id="GO:0003677">
    <property type="term" value="F:DNA binding"/>
    <property type="evidence" value="ECO:0007669"/>
    <property type="project" value="InterPro"/>
</dbReference>
<dbReference type="Proteomes" id="UP000285060">
    <property type="component" value="Unassembled WGS sequence"/>
</dbReference>
<protein>
    <recommendedName>
        <fullName evidence="2">GTF3C1 extended winged-helix domain-containing protein</fullName>
    </recommendedName>
</protein>
<evidence type="ECO:0000313" key="4">
    <source>
        <dbReference type="Proteomes" id="UP000285060"/>
    </source>
</evidence>
<organism evidence="3 4">
    <name type="scientific">Aphanomyces invadans</name>
    <dbReference type="NCBI Taxonomy" id="157072"/>
    <lineage>
        <taxon>Eukaryota</taxon>
        <taxon>Sar</taxon>
        <taxon>Stramenopiles</taxon>
        <taxon>Oomycota</taxon>
        <taxon>Saprolegniomycetes</taxon>
        <taxon>Saprolegniales</taxon>
        <taxon>Verrucalvaceae</taxon>
        <taxon>Aphanomyces</taxon>
    </lineage>
</organism>
<name>A0A418AXW4_9STRA</name>
<dbReference type="PANTHER" id="PTHR15180">
    <property type="entry name" value="GENERAL TRANSCRIPTION FACTOR 3C POLYPEPTIDE 1"/>
    <property type="match status" value="1"/>
</dbReference>
<feature type="region of interest" description="Disordered" evidence="1">
    <location>
        <begin position="72"/>
        <end position="157"/>
    </location>
</feature>
<dbReference type="GO" id="GO:0006384">
    <property type="term" value="P:transcription initiation at RNA polymerase III promoter"/>
    <property type="evidence" value="ECO:0007669"/>
    <property type="project" value="InterPro"/>
</dbReference>